<dbReference type="GeneID" id="20675630"/>
<dbReference type="Proteomes" id="UP000030671">
    <property type="component" value="Unassembled WGS sequence"/>
</dbReference>
<reference evidence="1 2" key="1">
    <citation type="journal article" date="2012" name="New Phytol.">
        <title>Insight into trade-off between wood decay and parasitism from the genome of a fungal forest pathogen.</title>
        <authorList>
            <person name="Olson A."/>
            <person name="Aerts A."/>
            <person name="Asiegbu F."/>
            <person name="Belbahri L."/>
            <person name="Bouzid O."/>
            <person name="Broberg A."/>
            <person name="Canback B."/>
            <person name="Coutinho P.M."/>
            <person name="Cullen D."/>
            <person name="Dalman K."/>
            <person name="Deflorio G."/>
            <person name="van Diepen L.T."/>
            <person name="Dunand C."/>
            <person name="Duplessis S."/>
            <person name="Durling M."/>
            <person name="Gonthier P."/>
            <person name="Grimwood J."/>
            <person name="Fossdal C.G."/>
            <person name="Hansson D."/>
            <person name="Henrissat B."/>
            <person name="Hietala A."/>
            <person name="Himmelstrand K."/>
            <person name="Hoffmeister D."/>
            <person name="Hogberg N."/>
            <person name="James T.Y."/>
            <person name="Karlsson M."/>
            <person name="Kohler A."/>
            <person name="Kues U."/>
            <person name="Lee Y.H."/>
            <person name="Lin Y.C."/>
            <person name="Lind M."/>
            <person name="Lindquist E."/>
            <person name="Lombard V."/>
            <person name="Lucas S."/>
            <person name="Lunden K."/>
            <person name="Morin E."/>
            <person name="Murat C."/>
            <person name="Park J."/>
            <person name="Raffaello T."/>
            <person name="Rouze P."/>
            <person name="Salamov A."/>
            <person name="Schmutz J."/>
            <person name="Solheim H."/>
            <person name="Stahlberg J."/>
            <person name="Velez H."/>
            <person name="de Vries R.P."/>
            <person name="Wiebenga A."/>
            <person name="Woodward S."/>
            <person name="Yakovlev I."/>
            <person name="Garbelotto M."/>
            <person name="Martin F."/>
            <person name="Grigoriev I.V."/>
            <person name="Stenlid J."/>
        </authorList>
    </citation>
    <scope>NUCLEOTIDE SEQUENCE [LARGE SCALE GENOMIC DNA]</scope>
    <source>
        <strain evidence="1 2">TC 32-1</strain>
    </source>
</reference>
<organism evidence="1 2">
    <name type="scientific">Heterobasidion irregulare (strain TC 32-1)</name>
    <dbReference type="NCBI Taxonomy" id="747525"/>
    <lineage>
        <taxon>Eukaryota</taxon>
        <taxon>Fungi</taxon>
        <taxon>Dikarya</taxon>
        <taxon>Basidiomycota</taxon>
        <taxon>Agaricomycotina</taxon>
        <taxon>Agaricomycetes</taxon>
        <taxon>Russulales</taxon>
        <taxon>Bondarzewiaceae</taxon>
        <taxon>Heterobasidion</taxon>
        <taxon>Heterobasidion annosum species complex</taxon>
    </lineage>
</organism>
<name>W4K3L1_HETIT</name>
<evidence type="ECO:0000313" key="2">
    <source>
        <dbReference type="Proteomes" id="UP000030671"/>
    </source>
</evidence>
<dbReference type="HOGENOM" id="CLU_700314_0_0_1"/>
<dbReference type="InParanoid" id="W4K3L1"/>
<dbReference type="KEGG" id="hir:HETIRDRAFT_445481"/>
<sequence>MSRSSTHQLGICTEAKRARSLVKILKMEAYDDMEPFELSQSEAPPSVEVEEGWNIVERHMEIAVGRNPQMWCTATVAGRTSQPSHVDWGVVLAEFVTALGDVYEGSIPLILSVPAAEDVAELPEGAGRQSACAIVASGRFTRSEVERMFEEIAQLPHENPKNQSWAPDTRLPRNHRAKALLPLNASPASFVHGRGYPPQTFVLQKDGIEDAPRATRTVGQTEHPMAQQEFRCADLAVDSCLEMPQGGCDLALEDEKRSSDPRDQGVAMTSEVEVLHSVPDTMSSPRERFPLGCPISNCKQVFKNKHDQSRHVLTTQVHQEFRDHDPQWPTMRDELDMNLAKHPLFYCCVCDPDALNKRRFDLMKKHANRQKHTRLVADADDGSQEEGWWCVVVN</sequence>
<dbReference type="RefSeq" id="XP_009548226.1">
    <property type="nucleotide sequence ID" value="XM_009549931.1"/>
</dbReference>
<gene>
    <name evidence="1" type="ORF">HETIRDRAFT_445481</name>
</gene>
<evidence type="ECO:0000313" key="1">
    <source>
        <dbReference type="EMBL" id="ETW79661.1"/>
    </source>
</evidence>
<protein>
    <submittedName>
        <fullName evidence="1">Uncharacterized protein</fullName>
    </submittedName>
</protein>
<keyword evidence="2" id="KW-1185">Reference proteome</keyword>
<proteinExistence type="predicted"/>
<dbReference type="AlphaFoldDB" id="W4K3L1"/>
<accession>W4K3L1</accession>
<dbReference type="EMBL" id="KI925460">
    <property type="protein sequence ID" value="ETW79661.1"/>
    <property type="molecule type" value="Genomic_DNA"/>
</dbReference>